<evidence type="ECO:0000256" key="4">
    <source>
        <dbReference type="RuleBase" id="RU361188"/>
    </source>
</evidence>
<dbReference type="InterPro" id="IPR013780">
    <property type="entry name" value="Glyco_hydro_b"/>
</dbReference>
<sequence length="494" mass="53907">MSNPVHRRNAQSRAVLSLLLFAMIGTACTSQPHLSDSNVADGAAKVEAWVTTSDHRLALQPVEVHPDSVDAPAEIEVDTSKRYQRMLGFGASITDSSAWLIQHKMTPDQRGALLQELFGRSGNGIGLDFARLTIGASDFSRHHYSLDDPPNGEADPQLLHFSIDPNLPDVVPVTRQALAVNPQLRVMASPWSAPGWMKDSGSMIKGTLRPEYYDAFARYLLKYVDAYAAEGIPIFALTVQNEPDFEPADYPGMRLNAPARARLIGDHLGPLIAARGDGPLIFDWDHNWDKPQEPKAVLSDPIAGPYVAAVAWHCYGGDPAAQSAVHEAFPDKDAYMTECSDGTWEPVRSGGLPLQTQQLIVQATRDWARGVLFWNLALDERGGPHAGGCDTCIGVVTIDAATGRVSRNNGYYALAHASRFVRRDAYRVASNATGDGLDNVAFQNTDDGSVVLIVTNKNEKERSFSVRQQARRFGYTLPAKSVATFRWSGSTIKP</sequence>
<evidence type="ECO:0000259" key="7">
    <source>
        <dbReference type="Pfam" id="PF17189"/>
    </source>
</evidence>
<feature type="chain" id="PRO_5045999733" evidence="5">
    <location>
        <begin position="28"/>
        <end position="494"/>
    </location>
</feature>
<comment type="similarity">
    <text evidence="1 4">Belongs to the glycosyl hydrolase 30 family.</text>
</comment>
<gene>
    <name evidence="8" type="ORF">J2W94_003538</name>
</gene>
<organism evidence="8 9">
    <name type="scientific">Pseudoxanthomonas sacheonensis</name>
    <dbReference type="NCBI Taxonomy" id="443615"/>
    <lineage>
        <taxon>Bacteria</taxon>
        <taxon>Pseudomonadati</taxon>
        <taxon>Pseudomonadota</taxon>
        <taxon>Gammaproteobacteria</taxon>
        <taxon>Lysobacterales</taxon>
        <taxon>Lysobacteraceae</taxon>
        <taxon>Pseudoxanthomonas</taxon>
    </lineage>
</organism>
<keyword evidence="9" id="KW-1185">Reference proteome</keyword>
<dbReference type="Pfam" id="PF17189">
    <property type="entry name" value="Glyco_hydro_30C"/>
    <property type="match status" value="1"/>
</dbReference>
<evidence type="ECO:0000313" key="8">
    <source>
        <dbReference type="EMBL" id="MDR6843225.1"/>
    </source>
</evidence>
<feature type="domain" description="Glycosyl hydrolase family 30 beta sandwich" evidence="7">
    <location>
        <begin position="424"/>
        <end position="485"/>
    </location>
</feature>
<feature type="domain" description="Glycosyl hydrolase family 30 TIM-barrel" evidence="6">
    <location>
        <begin position="88"/>
        <end position="421"/>
    </location>
</feature>
<dbReference type="InterPro" id="IPR033452">
    <property type="entry name" value="GH30_C"/>
</dbReference>
<dbReference type="Gene3D" id="3.20.20.80">
    <property type="entry name" value="Glycosidases"/>
    <property type="match status" value="1"/>
</dbReference>
<evidence type="ECO:0000256" key="2">
    <source>
        <dbReference type="ARBA" id="ARBA00022729"/>
    </source>
</evidence>
<dbReference type="Proteomes" id="UP001254759">
    <property type="component" value="Unassembled WGS sequence"/>
</dbReference>
<keyword evidence="2 5" id="KW-0732">Signal</keyword>
<dbReference type="Gene3D" id="2.60.40.1180">
    <property type="entry name" value="Golgi alpha-mannosidase II"/>
    <property type="match status" value="1"/>
</dbReference>
<evidence type="ECO:0000256" key="1">
    <source>
        <dbReference type="ARBA" id="ARBA00005382"/>
    </source>
</evidence>
<protein>
    <submittedName>
        <fullName evidence="8">Glucosylceramidase</fullName>
        <ecNumber evidence="8">3.2.1.45</ecNumber>
    </submittedName>
</protein>
<dbReference type="PRINTS" id="PR00843">
    <property type="entry name" value="GLHYDRLASE30"/>
</dbReference>
<dbReference type="EC" id="3.2.1.45" evidence="8"/>
<dbReference type="InterPro" id="IPR033453">
    <property type="entry name" value="Glyco_hydro_30_TIM-barrel"/>
</dbReference>
<feature type="signal peptide" evidence="5">
    <location>
        <begin position="1"/>
        <end position="27"/>
    </location>
</feature>
<evidence type="ECO:0000313" key="9">
    <source>
        <dbReference type="Proteomes" id="UP001254759"/>
    </source>
</evidence>
<keyword evidence="4 8" id="KW-0326">Glycosidase</keyword>
<name>A0ABU1RXZ4_9GAMM</name>
<accession>A0ABU1RXZ4</accession>
<keyword evidence="3 4" id="KW-0378">Hydrolase</keyword>
<dbReference type="PANTHER" id="PTHR11069">
    <property type="entry name" value="GLUCOSYLCERAMIDASE"/>
    <property type="match status" value="1"/>
</dbReference>
<dbReference type="EMBL" id="JAVDTT010000006">
    <property type="protein sequence ID" value="MDR6843225.1"/>
    <property type="molecule type" value="Genomic_DNA"/>
</dbReference>
<dbReference type="GO" id="GO:0004348">
    <property type="term" value="F:glucosylceramidase activity"/>
    <property type="evidence" value="ECO:0007669"/>
    <property type="project" value="UniProtKB-EC"/>
</dbReference>
<evidence type="ECO:0000256" key="3">
    <source>
        <dbReference type="ARBA" id="ARBA00022801"/>
    </source>
</evidence>
<proteinExistence type="inferred from homology"/>
<dbReference type="PROSITE" id="PS51257">
    <property type="entry name" value="PROKAR_LIPOPROTEIN"/>
    <property type="match status" value="1"/>
</dbReference>
<comment type="caution">
    <text evidence="8">The sequence shown here is derived from an EMBL/GenBank/DDBJ whole genome shotgun (WGS) entry which is preliminary data.</text>
</comment>
<dbReference type="Pfam" id="PF02055">
    <property type="entry name" value="Glyco_hydro_30"/>
    <property type="match status" value="1"/>
</dbReference>
<evidence type="ECO:0000256" key="5">
    <source>
        <dbReference type="SAM" id="SignalP"/>
    </source>
</evidence>
<reference evidence="8 9" key="1">
    <citation type="submission" date="2023-07" db="EMBL/GenBank/DDBJ databases">
        <title>Sorghum-associated microbial communities from plants grown in Nebraska, USA.</title>
        <authorList>
            <person name="Schachtman D."/>
        </authorList>
    </citation>
    <scope>NUCLEOTIDE SEQUENCE [LARGE SCALE GENOMIC DNA]</scope>
    <source>
        <strain evidence="8 9">BE107</strain>
    </source>
</reference>
<dbReference type="InterPro" id="IPR017853">
    <property type="entry name" value="GH"/>
</dbReference>
<dbReference type="InterPro" id="IPR001139">
    <property type="entry name" value="Glyco_hydro_30"/>
</dbReference>
<dbReference type="RefSeq" id="WP_310096217.1">
    <property type="nucleotide sequence ID" value="NZ_JAVDTT010000006.1"/>
</dbReference>
<dbReference type="SUPFAM" id="SSF51445">
    <property type="entry name" value="(Trans)glycosidases"/>
    <property type="match status" value="1"/>
</dbReference>
<evidence type="ECO:0000259" key="6">
    <source>
        <dbReference type="Pfam" id="PF02055"/>
    </source>
</evidence>
<dbReference type="PANTHER" id="PTHR11069:SF23">
    <property type="entry name" value="LYSOSOMAL ACID GLUCOSYLCERAMIDASE"/>
    <property type="match status" value="1"/>
</dbReference>